<feature type="transmembrane region" description="Helical" evidence="1">
    <location>
        <begin position="107"/>
        <end position="127"/>
    </location>
</feature>
<evidence type="ECO:0000256" key="1">
    <source>
        <dbReference type="SAM" id="Phobius"/>
    </source>
</evidence>
<gene>
    <name evidence="2" type="ORF">C7455_105129</name>
</gene>
<feature type="transmembrane region" description="Helical" evidence="1">
    <location>
        <begin position="46"/>
        <end position="65"/>
    </location>
</feature>
<dbReference type="Proteomes" id="UP000245708">
    <property type="component" value="Unassembled WGS sequence"/>
</dbReference>
<dbReference type="NCBIfam" id="NF038065">
    <property type="entry name" value="Pr6Pr"/>
    <property type="match status" value="1"/>
</dbReference>
<feature type="transmembrane region" description="Helical" evidence="1">
    <location>
        <begin position="139"/>
        <end position="158"/>
    </location>
</feature>
<evidence type="ECO:0000313" key="3">
    <source>
        <dbReference type="Proteomes" id="UP000245708"/>
    </source>
</evidence>
<dbReference type="EMBL" id="QGGW01000005">
    <property type="protein sequence ID" value="PWK60145.1"/>
    <property type="molecule type" value="Genomic_DNA"/>
</dbReference>
<keyword evidence="3" id="KW-1185">Reference proteome</keyword>
<feature type="transmembrane region" description="Helical" evidence="1">
    <location>
        <begin position="77"/>
        <end position="95"/>
    </location>
</feature>
<protein>
    <recommendedName>
        <fullName evidence="4">FAR-17a/AIG1-like protein</fullName>
    </recommendedName>
</protein>
<dbReference type="InterPro" id="IPR049713">
    <property type="entry name" value="Pr6Pr-like"/>
</dbReference>
<accession>A0A316GYF4</accession>
<proteinExistence type="predicted"/>
<sequence>MFPELSRTARRMALLIALISAVSLGAQFVHLMQATGQGPLATVDDMARYFTILTHMLVVVTFTIVSRPMRDGVSAPWLAALTLSVVMVGLVYHLILSGLVSFTGLGWWADHGLHTAGPLAIALWWLIHAPKRRLAYADLPIFVLWPSVYVAYALGRAAQDGVYPYPFIDLPEIGEAAAAVNMALLLVVFLLGGVGMIAIGRYADR</sequence>
<dbReference type="RefSeq" id="WP_109668426.1">
    <property type="nucleotide sequence ID" value="NZ_QGGW01000005.1"/>
</dbReference>
<evidence type="ECO:0008006" key="4">
    <source>
        <dbReference type="Google" id="ProtNLM"/>
    </source>
</evidence>
<comment type="caution">
    <text evidence="2">The sequence shown here is derived from an EMBL/GenBank/DDBJ whole genome shotgun (WGS) entry which is preliminary data.</text>
</comment>
<organism evidence="2 3">
    <name type="scientific">Roseicyclus mahoneyensis</name>
    <dbReference type="NCBI Taxonomy" id="164332"/>
    <lineage>
        <taxon>Bacteria</taxon>
        <taxon>Pseudomonadati</taxon>
        <taxon>Pseudomonadota</taxon>
        <taxon>Alphaproteobacteria</taxon>
        <taxon>Rhodobacterales</taxon>
        <taxon>Roseobacteraceae</taxon>
        <taxon>Roseicyclus</taxon>
    </lineage>
</organism>
<keyword evidence="1" id="KW-0812">Transmembrane</keyword>
<keyword evidence="1" id="KW-1133">Transmembrane helix</keyword>
<reference evidence="2 3" key="1">
    <citation type="submission" date="2018-05" db="EMBL/GenBank/DDBJ databases">
        <title>Genomic Encyclopedia of Type Strains, Phase IV (KMG-IV): sequencing the most valuable type-strain genomes for metagenomic binning, comparative biology and taxonomic classification.</title>
        <authorList>
            <person name="Goeker M."/>
        </authorList>
    </citation>
    <scope>NUCLEOTIDE SEQUENCE [LARGE SCALE GENOMIC DNA]</scope>
    <source>
        <strain evidence="2 3">DSM 16097</strain>
    </source>
</reference>
<evidence type="ECO:0000313" key="2">
    <source>
        <dbReference type="EMBL" id="PWK60145.1"/>
    </source>
</evidence>
<keyword evidence="1" id="KW-0472">Membrane</keyword>
<feature type="transmembrane region" description="Helical" evidence="1">
    <location>
        <begin position="178"/>
        <end position="199"/>
    </location>
</feature>
<dbReference type="OrthoDB" id="9809977at2"/>
<dbReference type="AlphaFoldDB" id="A0A316GYF4"/>
<name>A0A316GYF4_9RHOB</name>